<dbReference type="Pfam" id="PF12697">
    <property type="entry name" value="Abhydrolase_6"/>
    <property type="match status" value="1"/>
</dbReference>
<dbReference type="EMBL" id="SUMD01000017">
    <property type="protein sequence ID" value="TJZ73656.1"/>
    <property type="molecule type" value="Genomic_DNA"/>
</dbReference>
<dbReference type="Gene3D" id="3.40.50.1820">
    <property type="entry name" value="alpha/beta hydrolase"/>
    <property type="match status" value="1"/>
</dbReference>
<dbReference type="SUPFAM" id="SSF53474">
    <property type="entry name" value="alpha/beta-Hydrolases"/>
    <property type="match status" value="1"/>
</dbReference>
<dbReference type="PANTHER" id="PTHR43433">
    <property type="entry name" value="HYDROLASE, ALPHA/BETA FOLD FAMILY PROTEIN"/>
    <property type="match status" value="1"/>
</dbReference>
<dbReference type="InterPro" id="IPR050471">
    <property type="entry name" value="AB_hydrolase"/>
</dbReference>
<keyword evidence="3" id="KW-1185">Reference proteome</keyword>
<evidence type="ECO:0000313" key="2">
    <source>
        <dbReference type="EMBL" id="TJZ73656.1"/>
    </source>
</evidence>
<sequence>MHKAISRDGTVIAYERSGDGPPIIIVGGAFNDRATAAALAATLAPGSTAIAYDRRGRGDSGDTAPYAVDREIEDLAALIEDVGGSAGLFGLSSGAILALDAAAAGLPVTSVAIFEPPFQTEGGPQLPDDYLARLATFTAEDRRGEAVEYFMTAAVGLPPEAVAQTRQSPMWAGMESLAHTLGYDGAITVRPLTADRFAGISAPTLTLASAASPPSLQLPARAVAEMIPGARHRTLDGGFHDVPPETLAPVLLDHLTATS</sequence>
<dbReference type="PANTHER" id="PTHR43433:SF5">
    <property type="entry name" value="AB HYDROLASE-1 DOMAIN-CONTAINING PROTEIN"/>
    <property type="match status" value="1"/>
</dbReference>
<proteinExistence type="predicted"/>
<dbReference type="GO" id="GO:0016787">
    <property type="term" value="F:hydrolase activity"/>
    <property type="evidence" value="ECO:0007669"/>
    <property type="project" value="UniProtKB-KW"/>
</dbReference>
<gene>
    <name evidence="2" type="ORF">FCG67_23785</name>
</gene>
<dbReference type="Proteomes" id="UP000305109">
    <property type="component" value="Unassembled WGS sequence"/>
</dbReference>
<accession>A0ABY2RDK5</accession>
<name>A0ABY2RDK5_9NOCA</name>
<evidence type="ECO:0000259" key="1">
    <source>
        <dbReference type="Pfam" id="PF12697"/>
    </source>
</evidence>
<comment type="caution">
    <text evidence="2">The sequence shown here is derived from an EMBL/GenBank/DDBJ whole genome shotgun (WGS) entry which is preliminary data.</text>
</comment>
<organism evidence="2 3">
    <name type="scientific">Rhodococcus oryzae</name>
    <dbReference type="NCBI Taxonomy" id="2571143"/>
    <lineage>
        <taxon>Bacteria</taxon>
        <taxon>Bacillati</taxon>
        <taxon>Actinomycetota</taxon>
        <taxon>Actinomycetes</taxon>
        <taxon>Mycobacteriales</taxon>
        <taxon>Nocardiaceae</taxon>
        <taxon>Rhodococcus</taxon>
    </lineage>
</organism>
<dbReference type="InterPro" id="IPR029058">
    <property type="entry name" value="AB_hydrolase_fold"/>
</dbReference>
<evidence type="ECO:0000313" key="3">
    <source>
        <dbReference type="Proteomes" id="UP000305109"/>
    </source>
</evidence>
<keyword evidence="2" id="KW-0378">Hydrolase</keyword>
<reference evidence="2 3" key="1">
    <citation type="submission" date="2019-04" db="EMBL/GenBank/DDBJ databases">
        <title>Rhodococcus oryzae sp. nov., a novel actinomycete isolated from rhizosphere soil of rice (Oryza sativa L.).</title>
        <authorList>
            <person name="Li C."/>
        </authorList>
    </citation>
    <scope>NUCLEOTIDE SEQUENCE [LARGE SCALE GENOMIC DNA]</scope>
    <source>
        <strain evidence="2 3">NEAU-CX67</strain>
    </source>
</reference>
<feature type="domain" description="AB hydrolase-1" evidence="1">
    <location>
        <begin position="30"/>
        <end position="238"/>
    </location>
</feature>
<protein>
    <submittedName>
        <fullName evidence="2">Alpha/beta hydrolase</fullName>
    </submittedName>
</protein>
<dbReference type="InterPro" id="IPR000073">
    <property type="entry name" value="AB_hydrolase_1"/>
</dbReference>